<dbReference type="Proteomes" id="UP000015241">
    <property type="component" value="Unassembled WGS sequence"/>
</dbReference>
<organism evidence="2 3">
    <name type="scientific">Fomitopsis schrenkii</name>
    <name type="common">Brown rot fungus</name>
    <dbReference type="NCBI Taxonomy" id="2126942"/>
    <lineage>
        <taxon>Eukaryota</taxon>
        <taxon>Fungi</taxon>
        <taxon>Dikarya</taxon>
        <taxon>Basidiomycota</taxon>
        <taxon>Agaricomycotina</taxon>
        <taxon>Agaricomycetes</taxon>
        <taxon>Polyporales</taxon>
        <taxon>Fomitopsis</taxon>
    </lineage>
</organism>
<dbReference type="HOGENOM" id="CLU_046025_16_1_1"/>
<evidence type="ECO:0000256" key="1">
    <source>
        <dbReference type="SAM" id="Phobius"/>
    </source>
</evidence>
<protein>
    <submittedName>
        <fullName evidence="2">Uncharacterized protein</fullName>
    </submittedName>
</protein>
<sequence length="140" mass="16066">MALDVQDSLGALFFGNLLCYLLYGITCAQTLYYFYHYHDDRYLLRAWVALLCVVDTAKLATDIHQLWFYVIIRHDNVFALLEIDRALIGEQILTAILLLSVQVYFFNRIVELLKTTRANCVFASVVILPFLIEAGATFCT</sequence>
<reference evidence="2 3" key="1">
    <citation type="journal article" date="2012" name="Science">
        <title>The Paleozoic origin of enzymatic lignin decomposition reconstructed from 31 fungal genomes.</title>
        <authorList>
            <person name="Floudas D."/>
            <person name="Binder M."/>
            <person name="Riley R."/>
            <person name="Barry K."/>
            <person name="Blanchette R.A."/>
            <person name="Henrissat B."/>
            <person name="Martinez A.T."/>
            <person name="Otillar R."/>
            <person name="Spatafora J.W."/>
            <person name="Yadav J.S."/>
            <person name="Aerts A."/>
            <person name="Benoit I."/>
            <person name="Boyd A."/>
            <person name="Carlson A."/>
            <person name="Copeland A."/>
            <person name="Coutinho P.M."/>
            <person name="de Vries R.P."/>
            <person name="Ferreira P."/>
            <person name="Findley K."/>
            <person name="Foster B."/>
            <person name="Gaskell J."/>
            <person name="Glotzer D."/>
            <person name="Gorecki P."/>
            <person name="Heitman J."/>
            <person name="Hesse C."/>
            <person name="Hori C."/>
            <person name="Igarashi K."/>
            <person name="Jurgens J.A."/>
            <person name="Kallen N."/>
            <person name="Kersten P."/>
            <person name="Kohler A."/>
            <person name="Kuees U."/>
            <person name="Kumar T.K.A."/>
            <person name="Kuo A."/>
            <person name="LaButti K."/>
            <person name="Larrondo L.F."/>
            <person name="Lindquist E."/>
            <person name="Ling A."/>
            <person name="Lombard V."/>
            <person name="Lucas S."/>
            <person name="Lundell T."/>
            <person name="Martin R."/>
            <person name="McLaughlin D.J."/>
            <person name="Morgenstern I."/>
            <person name="Morin E."/>
            <person name="Murat C."/>
            <person name="Nagy L.G."/>
            <person name="Nolan M."/>
            <person name="Ohm R.A."/>
            <person name="Patyshakuliyeva A."/>
            <person name="Rokas A."/>
            <person name="Ruiz-Duenas F.J."/>
            <person name="Sabat G."/>
            <person name="Salamov A."/>
            <person name="Samejima M."/>
            <person name="Schmutz J."/>
            <person name="Slot J.C."/>
            <person name="St John F."/>
            <person name="Stenlid J."/>
            <person name="Sun H."/>
            <person name="Sun S."/>
            <person name="Syed K."/>
            <person name="Tsang A."/>
            <person name="Wiebenga A."/>
            <person name="Young D."/>
            <person name="Pisabarro A."/>
            <person name="Eastwood D.C."/>
            <person name="Martin F."/>
            <person name="Cullen D."/>
            <person name="Grigoriev I.V."/>
            <person name="Hibbett D.S."/>
        </authorList>
    </citation>
    <scope>NUCLEOTIDE SEQUENCE</scope>
    <source>
        <strain evidence="3">FP-58527</strain>
    </source>
</reference>
<feature type="transmembrane region" description="Helical" evidence="1">
    <location>
        <begin position="86"/>
        <end position="106"/>
    </location>
</feature>
<name>S8FJV2_FOMSC</name>
<dbReference type="PANTHER" id="PTHR40465:SF1">
    <property type="entry name" value="DUF6534 DOMAIN-CONTAINING PROTEIN"/>
    <property type="match status" value="1"/>
</dbReference>
<dbReference type="STRING" id="743788.S8FJV2"/>
<proteinExistence type="predicted"/>
<gene>
    <name evidence="2" type="ORF">FOMPIDRAFT_91706</name>
</gene>
<keyword evidence="1" id="KW-0472">Membrane</keyword>
<keyword evidence="1" id="KW-0812">Transmembrane</keyword>
<dbReference type="InParanoid" id="S8FJV2"/>
<feature type="transmembrane region" description="Helical" evidence="1">
    <location>
        <begin position="118"/>
        <end position="138"/>
    </location>
</feature>
<evidence type="ECO:0000313" key="2">
    <source>
        <dbReference type="EMBL" id="EPS98619.1"/>
    </source>
</evidence>
<evidence type="ECO:0000313" key="3">
    <source>
        <dbReference type="Proteomes" id="UP000015241"/>
    </source>
</evidence>
<dbReference type="AlphaFoldDB" id="S8FJV2"/>
<keyword evidence="1" id="KW-1133">Transmembrane helix</keyword>
<dbReference type="PANTHER" id="PTHR40465">
    <property type="entry name" value="CHROMOSOME 1, WHOLE GENOME SHOTGUN SEQUENCE"/>
    <property type="match status" value="1"/>
</dbReference>
<feature type="transmembrane region" description="Helical" evidence="1">
    <location>
        <begin position="12"/>
        <end position="35"/>
    </location>
</feature>
<dbReference type="EMBL" id="KE504163">
    <property type="protein sequence ID" value="EPS98619.1"/>
    <property type="molecule type" value="Genomic_DNA"/>
</dbReference>
<dbReference type="OrthoDB" id="2799899at2759"/>
<keyword evidence="3" id="KW-1185">Reference proteome</keyword>
<accession>S8FJV2</accession>